<keyword evidence="1" id="KW-1133">Transmembrane helix</keyword>
<name>A0A6N2YND8_9FIRM</name>
<protein>
    <submittedName>
        <fullName evidence="2">Uncharacterized protein</fullName>
    </submittedName>
</protein>
<keyword evidence="1" id="KW-0812">Transmembrane</keyword>
<feature type="transmembrane region" description="Helical" evidence="1">
    <location>
        <begin position="30"/>
        <end position="52"/>
    </location>
</feature>
<evidence type="ECO:0000256" key="1">
    <source>
        <dbReference type="SAM" id="Phobius"/>
    </source>
</evidence>
<dbReference type="AlphaFoldDB" id="A0A6N2YND8"/>
<reference evidence="2" key="1">
    <citation type="submission" date="2019-11" db="EMBL/GenBank/DDBJ databases">
        <authorList>
            <person name="Feng L."/>
        </authorList>
    </citation>
    <scope>NUCLEOTIDE SEQUENCE</scope>
    <source>
        <strain evidence="2">ChathewayiLFYP18</strain>
    </source>
</reference>
<gene>
    <name evidence="2" type="ORF">CHLFYP18_05281</name>
</gene>
<organism evidence="2">
    <name type="scientific">Hungatella hathewayi</name>
    <dbReference type="NCBI Taxonomy" id="154046"/>
    <lineage>
        <taxon>Bacteria</taxon>
        <taxon>Bacillati</taxon>
        <taxon>Bacillota</taxon>
        <taxon>Clostridia</taxon>
        <taxon>Lachnospirales</taxon>
        <taxon>Lachnospiraceae</taxon>
        <taxon>Hungatella</taxon>
    </lineage>
</organism>
<accession>A0A6N2YND8</accession>
<sequence length="55" mass="6686">MWKINILFIALAFYVFWLYWYCLGVSAIRYLLMHLSLLLPMLICLFMMTMIICMI</sequence>
<proteinExistence type="predicted"/>
<evidence type="ECO:0000313" key="2">
    <source>
        <dbReference type="EMBL" id="VYT67346.1"/>
    </source>
</evidence>
<feature type="transmembrane region" description="Helical" evidence="1">
    <location>
        <begin position="6"/>
        <end position="23"/>
    </location>
</feature>
<dbReference type="EMBL" id="CACRUH010000011">
    <property type="protein sequence ID" value="VYT67346.1"/>
    <property type="molecule type" value="Genomic_DNA"/>
</dbReference>
<keyword evidence="1" id="KW-0472">Membrane</keyword>